<dbReference type="GO" id="GO:0051213">
    <property type="term" value="F:dioxygenase activity"/>
    <property type="evidence" value="ECO:0007669"/>
    <property type="project" value="UniProtKB-KW"/>
</dbReference>
<dbReference type="EMBL" id="FZOD01000036">
    <property type="protein sequence ID" value="SNT35912.1"/>
    <property type="molecule type" value="Genomic_DNA"/>
</dbReference>
<dbReference type="Proteomes" id="UP000198282">
    <property type="component" value="Unassembled WGS sequence"/>
</dbReference>
<dbReference type="PANTHER" id="PTHR47354:SF5">
    <property type="entry name" value="PROTEIN RFBI"/>
    <property type="match status" value="1"/>
</dbReference>
<keyword evidence="2" id="KW-0560">Oxidoreductase</keyword>
<gene>
    <name evidence="2" type="ORF">SAMN05216276_103682</name>
</gene>
<organism evidence="2 3">
    <name type="scientific">Streptosporangium subroseum</name>
    <dbReference type="NCBI Taxonomy" id="106412"/>
    <lineage>
        <taxon>Bacteria</taxon>
        <taxon>Bacillati</taxon>
        <taxon>Actinomycetota</taxon>
        <taxon>Actinomycetes</taxon>
        <taxon>Streptosporangiales</taxon>
        <taxon>Streptosporangiaceae</taxon>
        <taxon>Streptosporangium</taxon>
    </lineage>
</organism>
<reference evidence="2 3" key="1">
    <citation type="submission" date="2017-06" db="EMBL/GenBank/DDBJ databases">
        <authorList>
            <person name="Kim H.J."/>
            <person name="Triplett B.A."/>
        </authorList>
    </citation>
    <scope>NUCLEOTIDE SEQUENCE [LARGE SCALE GENOMIC DNA]</scope>
    <source>
        <strain evidence="2 3">CGMCC 4.2132</strain>
    </source>
</reference>
<name>A0A239M0U5_9ACTN</name>
<comment type="cofactor">
    <cofactor evidence="1">
        <name>FAD</name>
        <dbReference type="ChEBI" id="CHEBI:57692"/>
    </cofactor>
</comment>
<evidence type="ECO:0000256" key="1">
    <source>
        <dbReference type="ARBA" id="ARBA00001974"/>
    </source>
</evidence>
<dbReference type="SUPFAM" id="SSF52343">
    <property type="entry name" value="Ferredoxin reductase-like, C-terminal NADP-linked domain"/>
    <property type="match status" value="1"/>
</dbReference>
<proteinExistence type="predicted"/>
<dbReference type="PANTHER" id="PTHR47354">
    <property type="entry name" value="NADH OXIDOREDUCTASE HCR"/>
    <property type="match status" value="1"/>
</dbReference>
<evidence type="ECO:0000313" key="3">
    <source>
        <dbReference type="Proteomes" id="UP000198282"/>
    </source>
</evidence>
<sequence length="118" mass="13194">MVEHLATTGSTRPVTVIHADRAPADHAHREELKQLVDDLPEATLHRWYETPCECACSPAPNVGTVDLTRIDLPDRLVAYLCGPLPFMRGVRSQLLRRGVPASDIHYEVFGPDLWLGRD</sequence>
<dbReference type="AlphaFoldDB" id="A0A239M0U5"/>
<keyword evidence="3" id="KW-1185">Reference proteome</keyword>
<accession>A0A239M0U5</accession>
<dbReference type="InterPro" id="IPR050415">
    <property type="entry name" value="MRET"/>
</dbReference>
<dbReference type="InterPro" id="IPR039261">
    <property type="entry name" value="FNR_nucleotide-bd"/>
</dbReference>
<evidence type="ECO:0000313" key="2">
    <source>
        <dbReference type="EMBL" id="SNT35912.1"/>
    </source>
</evidence>
<keyword evidence="2" id="KW-0223">Dioxygenase</keyword>
<dbReference type="Gene3D" id="3.40.50.80">
    <property type="entry name" value="Nucleotide-binding domain of ferredoxin-NADP reductase (FNR) module"/>
    <property type="match status" value="1"/>
</dbReference>
<protein>
    <submittedName>
        <fullName evidence="2">Nitric oxide dioxygenase</fullName>
    </submittedName>
</protein>